<dbReference type="RefSeq" id="WP_107391802.1">
    <property type="nucleotide sequence ID" value="NZ_JAHCOE010000008.1"/>
</dbReference>
<proteinExistence type="inferred from homology"/>
<keyword evidence="6 8" id="KW-0067">ATP-binding</keyword>
<dbReference type="SUPFAM" id="SSF53067">
    <property type="entry name" value="Actin-like ATPase domain"/>
    <property type="match status" value="2"/>
</dbReference>
<evidence type="ECO:0000256" key="9">
    <source>
        <dbReference type="RuleBase" id="RU003733"/>
    </source>
</evidence>
<comment type="caution">
    <text evidence="13">The sequence shown here is derived from an EMBL/GenBank/DDBJ whole genome shotgun (WGS) entry which is preliminary data.</text>
</comment>
<keyword evidence="7 8" id="KW-0119">Carbohydrate metabolism</keyword>
<dbReference type="PANTHER" id="PTHR43095:SF5">
    <property type="entry name" value="XYLULOSE KINASE"/>
    <property type="match status" value="1"/>
</dbReference>
<dbReference type="InterPro" id="IPR006000">
    <property type="entry name" value="Xylulokinase"/>
</dbReference>
<dbReference type="PROSITE" id="PS00445">
    <property type="entry name" value="FGGY_KINASES_2"/>
    <property type="match status" value="1"/>
</dbReference>
<evidence type="ECO:0000256" key="8">
    <source>
        <dbReference type="HAMAP-Rule" id="MF_02220"/>
    </source>
</evidence>
<evidence type="ECO:0000256" key="10">
    <source>
        <dbReference type="RuleBase" id="RU364073"/>
    </source>
</evidence>
<dbReference type="InterPro" id="IPR000577">
    <property type="entry name" value="Carb_kinase_FGGY"/>
</dbReference>
<keyword evidence="3 8" id="KW-0808">Transferase</keyword>
<keyword evidence="4 8" id="KW-0547">Nucleotide-binding</keyword>
<keyword evidence="2 8" id="KW-0859">Xylose metabolism</keyword>
<keyword evidence="5 8" id="KW-0418">Kinase</keyword>
<evidence type="ECO:0000313" key="14">
    <source>
        <dbReference type="Proteomes" id="UP000242694"/>
    </source>
</evidence>
<feature type="active site" description="Proton acceptor" evidence="8">
    <location>
        <position position="236"/>
    </location>
</feature>
<dbReference type="CDD" id="cd07808">
    <property type="entry name" value="ASKHA_NBD_FGGY_EcXK-like"/>
    <property type="match status" value="1"/>
</dbReference>
<feature type="domain" description="Carbohydrate kinase FGGY C-terminal" evidence="12">
    <location>
        <begin position="253"/>
        <end position="436"/>
    </location>
</feature>
<accession>A0ABX5IG48</accession>
<evidence type="ECO:0000256" key="7">
    <source>
        <dbReference type="ARBA" id="ARBA00023277"/>
    </source>
</evidence>
<evidence type="ECO:0000313" key="13">
    <source>
        <dbReference type="EMBL" id="PTH18178.1"/>
    </source>
</evidence>
<feature type="site" description="Important for activity" evidence="8">
    <location>
        <position position="9"/>
    </location>
</feature>
<sequence length="501" mass="54963">MDNIVLGIDIGTSSVKTIAVNQQGTVLSSVSEPLTVEHQQSGYSEQQPDAWVTATKANIRKLVDDPSIDHTKIEGMSFSGQMHSLVLLDEDHCPLRNAILWNDTRSTPQCETIKAHLGDYVLDNPVLEGFTLTKMLWVQQNEPDLWRKASVFLLPKDYVRFALTGQLHMEYADASSTLLLDPDTKTWDKSIGEQFGIHDIYPELVSSQQCVGTIKPNVAAELGLNDHVAVFAGGGDNAAGAVGAGVIRNGEALCSIGTSGVFLICDDEHETTYRRNIHLFQHSVDDMSYAMAVTLAAGDSLSWFKQTVLPDTSFSNIVELASQSTIGARGLVFTPYLSGERTPHGDASIRGSFIGLSHLHTSADLARAVIEGITYSLYDAIEYIRSLGKDVSHIVSIGGGAKSEFWLQLQADVFNTRVSKLKYEEGPSMGAAMIAAKGVGWFDSIEACVDTWIEYAKTFTPNQANHDNYMRYFDIYQSVYAHTRPLTKQLLQLSTAQRAEV</sequence>
<dbReference type="InterPro" id="IPR043129">
    <property type="entry name" value="ATPase_NBD"/>
</dbReference>
<feature type="binding site" evidence="8">
    <location>
        <begin position="82"/>
        <end position="83"/>
    </location>
    <ligand>
        <name>substrate</name>
    </ligand>
</feature>
<evidence type="ECO:0000259" key="12">
    <source>
        <dbReference type="Pfam" id="PF02782"/>
    </source>
</evidence>
<dbReference type="PROSITE" id="PS00933">
    <property type="entry name" value="FGGY_KINASES_1"/>
    <property type="match status" value="1"/>
</dbReference>
<evidence type="ECO:0000256" key="2">
    <source>
        <dbReference type="ARBA" id="ARBA00022629"/>
    </source>
</evidence>
<dbReference type="InterPro" id="IPR018484">
    <property type="entry name" value="FGGY_N"/>
</dbReference>
<evidence type="ECO:0000259" key="11">
    <source>
        <dbReference type="Pfam" id="PF00370"/>
    </source>
</evidence>
<evidence type="ECO:0000256" key="1">
    <source>
        <dbReference type="ARBA" id="ARBA00009156"/>
    </source>
</evidence>
<evidence type="ECO:0000256" key="4">
    <source>
        <dbReference type="ARBA" id="ARBA00022741"/>
    </source>
</evidence>
<dbReference type="InterPro" id="IPR018483">
    <property type="entry name" value="Carb_kinase_FGGY_CS"/>
</dbReference>
<keyword evidence="14" id="KW-1185">Reference proteome</keyword>
<dbReference type="NCBIfam" id="TIGR01312">
    <property type="entry name" value="XylB"/>
    <property type="match status" value="1"/>
</dbReference>
<dbReference type="PANTHER" id="PTHR43095">
    <property type="entry name" value="SUGAR KINASE"/>
    <property type="match status" value="1"/>
</dbReference>
<protein>
    <recommendedName>
        <fullName evidence="8 10">Xylulose kinase</fullName>
        <shortName evidence="8 10">Xylulokinase</shortName>
        <ecNumber evidence="8 10">2.7.1.17</ecNumber>
    </recommendedName>
</protein>
<organism evidence="13 14">
    <name type="scientific">Staphylococcus auricularis</name>
    <dbReference type="NCBI Taxonomy" id="29379"/>
    <lineage>
        <taxon>Bacteria</taxon>
        <taxon>Bacillati</taxon>
        <taxon>Bacillota</taxon>
        <taxon>Bacilli</taxon>
        <taxon>Bacillales</taxon>
        <taxon>Staphylococcaceae</taxon>
        <taxon>Staphylococcus</taxon>
    </lineage>
</organism>
<dbReference type="EMBL" id="PZDI01000023">
    <property type="protein sequence ID" value="PTH18178.1"/>
    <property type="molecule type" value="Genomic_DNA"/>
</dbReference>
<dbReference type="PIRSF" id="PIRSF000538">
    <property type="entry name" value="GlpK"/>
    <property type="match status" value="1"/>
</dbReference>
<gene>
    <name evidence="8 10 13" type="primary">xylB</name>
    <name evidence="13" type="ORF">BU607_06155</name>
</gene>
<dbReference type="HAMAP" id="MF_02220">
    <property type="entry name" value="XylB"/>
    <property type="match status" value="1"/>
</dbReference>
<evidence type="ECO:0000256" key="3">
    <source>
        <dbReference type="ARBA" id="ARBA00022679"/>
    </source>
</evidence>
<comment type="function">
    <text evidence="8">Catalyzes the phosphorylation of D-xylulose to D-xylulose 5-phosphate.</text>
</comment>
<comment type="catalytic activity">
    <reaction evidence="8 10">
        <text>D-xylulose + ATP = D-xylulose 5-phosphate + ADP + H(+)</text>
        <dbReference type="Rhea" id="RHEA:10964"/>
        <dbReference type="ChEBI" id="CHEBI:15378"/>
        <dbReference type="ChEBI" id="CHEBI:17140"/>
        <dbReference type="ChEBI" id="CHEBI:30616"/>
        <dbReference type="ChEBI" id="CHEBI:57737"/>
        <dbReference type="ChEBI" id="CHEBI:456216"/>
        <dbReference type="EC" id="2.7.1.17"/>
    </reaction>
</comment>
<dbReference type="InterPro" id="IPR050406">
    <property type="entry name" value="FGGY_Carb_Kinase"/>
</dbReference>
<feature type="domain" description="Carbohydrate kinase FGGY N-terminal" evidence="11">
    <location>
        <begin position="4"/>
        <end position="243"/>
    </location>
</feature>
<comment type="similarity">
    <text evidence="1 8 9">Belongs to the FGGY kinase family.</text>
</comment>
<name>A0ABX5IG48_9STAP</name>
<evidence type="ECO:0000256" key="5">
    <source>
        <dbReference type="ARBA" id="ARBA00022777"/>
    </source>
</evidence>
<dbReference type="Pfam" id="PF00370">
    <property type="entry name" value="FGGY_N"/>
    <property type="match status" value="1"/>
</dbReference>
<dbReference type="Gene3D" id="3.30.420.40">
    <property type="match status" value="2"/>
</dbReference>
<dbReference type="EC" id="2.7.1.17" evidence="8 10"/>
<dbReference type="InterPro" id="IPR018485">
    <property type="entry name" value="FGGY_C"/>
</dbReference>
<dbReference type="Proteomes" id="UP000242694">
    <property type="component" value="Unassembled WGS sequence"/>
</dbReference>
<dbReference type="Pfam" id="PF02782">
    <property type="entry name" value="FGGY_C"/>
    <property type="match status" value="1"/>
</dbReference>
<reference evidence="13 14" key="1">
    <citation type="journal article" date="2016" name="Front. Microbiol.">
        <title>Comprehensive Phylogenetic Analysis of Bovine Non-aureus Staphylococci Species Based on Whole-Genome Sequencing.</title>
        <authorList>
            <person name="Naushad S."/>
            <person name="Barkema H.W."/>
            <person name="Luby C."/>
            <person name="Condas L.A."/>
            <person name="Nobrega D.B."/>
            <person name="Carson D.A."/>
            <person name="De Buck J."/>
        </authorList>
    </citation>
    <scope>NUCLEOTIDE SEQUENCE [LARGE SCALE GENOMIC DNA]</scope>
    <source>
        <strain evidence="13 14">SNUC 993</strain>
    </source>
</reference>
<evidence type="ECO:0000256" key="6">
    <source>
        <dbReference type="ARBA" id="ARBA00022840"/>
    </source>
</evidence>